<protein>
    <recommendedName>
        <fullName evidence="4">Myb-like domain-containing protein</fullName>
    </recommendedName>
</protein>
<evidence type="ECO:0000256" key="1">
    <source>
        <dbReference type="SAM" id="MobiDB-lite"/>
    </source>
</evidence>
<feature type="region of interest" description="Disordered" evidence="1">
    <location>
        <begin position="182"/>
        <end position="206"/>
    </location>
</feature>
<dbReference type="EMBL" id="MJFZ01000250">
    <property type="protein sequence ID" value="RAW33110.1"/>
    <property type="molecule type" value="Genomic_DNA"/>
</dbReference>
<proteinExistence type="predicted"/>
<evidence type="ECO:0008006" key="4">
    <source>
        <dbReference type="Google" id="ProtNLM"/>
    </source>
</evidence>
<organism evidence="2 3">
    <name type="scientific">Phytophthora cactorum</name>
    <dbReference type="NCBI Taxonomy" id="29920"/>
    <lineage>
        <taxon>Eukaryota</taxon>
        <taxon>Sar</taxon>
        <taxon>Stramenopiles</taxon>
        <taxon>Oomycota</taxon>
        <taxon>Peronosporomycetes</taxon>
        <taxon>Peronosporales</taxon>
        <taxon>Peronosporaceae</taxon>
        <taxon>Phytophthora</taxon>
    </lineage>
</organism>
<sequence length="237" mass="25343">MRTSFTDSEDKELVQIAFQFEREGLRITWDYVARRMRTQRPAKQLRLRLASLKRTYGKSTQAFPPCFFSGQVPRRLLTASGPPPPPAFPLAQPTRSPSQLVQHLFAFQQTRGALRGRPAIGTGSAVGEAGAGVFNESVATGLVATVERVAEGGNERGGHVDGALLREVSVEIDGDGVDGCVSAGTSDPTSQITASSRGAGDRRGRVGWQGRTASRVVSAASTPPTATLVVMMTWLTM</sequence>
<accession>A0A329S918</accession>
<dbReference type="AlphaFoldDB" id="A0A329S918"/>
<evidence type="ECO:0000313" key="3">
    <source>
        <dbReference type="Proteomes" id="UP000251314"/>
    </source>
</evidence>
<gene>
    <name evidence="2" type="ORF">PC110_g10547</name>
</gene>
<keyword evidence="3" id="KW-1185">Reference proteome</keyword>
<comment type="caution">
    <text evidence="2">The sequence shown here is derived from an EMBL/GenBank/DDBJ whole genome shotgun (WGS) entry which is preliminary data.</text>
</comment>
<reference evidence="2 3" key="1">
    <citation type="submission" date="2018-01" db="EMBL/GenBank/DDBJ databases">
        <title>Draft genome of the strawberry crown rot pathogen Phytophthora cactorum.</title>
        <authorList>
            <person name="Armitage A.D."/>
            <person name="Lysoe E."/>
            <person name="Nellist C.F."/>
            <person name="Harrison R.J."/>
            <person name="Brurberg M.B."/>
        </authorList>
    </citation>
    <scope>NUCLEOTIDE SEQUENCE [LARGE SCALE GENOMIC DNA]</scope>
    <source>
        <strain evidence="2 3">10300</strain>
    </source>
</reference>
<evidence type="ECO:0000313" key="2">
    <source>
        <dbReference type="EMBL" id="RAW33110.1"/>
    </source>
</evidence>
<name>A0A329S918_9STRA</name>
<dbReference type="Proteomes" id="UP000251314">
    <property type="component" value="Unassembled WGS sequence"/>
</dbReference>
<dbReference type="OrthoDB" id="105693at2759"/>
<feature type="compositionally biased region" description="Polar residues" evidence="1">
    <location>
        <begin position="183"/>
        <end position="196"/>
    </location>
</feature>
<dbReference type="VEuPathDB" id="FungiDB:PC110_g10547"/>